<dbReference type="RefSeq" id="WP_209975170.1">
    <property type="nucleotide sequence ID" value="NZ_JAGGLB010000018.1"/>
</dbReference>
<comment type="caution">
    <text evidence="1">The sequence shown here is derived from an EMBL/GenBank/DDBJ whole genome shotgun (WGS) entry which is preliminary data.</text>
</comment>
<name>A0ABS4J0L4_9BACL</name>
<evidence type="ECO:0000313" key="1">
    <source>
        <dbReference type="EMBL" id="MBP1993378.1"/>
    </source>
</evidence>
<organism evidence="1 2">
    <name type="scientific">Paenibacillus eucommiae</name>
    <dbReference type="NCBI Taxonomy" id="1355755"/>
    <lineage>
        <taxon>Bacteria</taxon>
        <taxon>Bacillati</taxon>
        <taxon>Bacillota</taxon>
        <taxon>Bacilli</taxon>
        <taxon>Bacillales</taxon>
        <taxon>Paenibacillaceae</taxon>
        <taxon>Paenibacillus</taxon>
    </lineage>
</organism>
<proteinExistence type="predicted"/>
<dbReference type="InterPro" id="IPR014988">
    <property type="entry name" value="Uncharacterised_YqcI/YcgG"/>
</dbReference>
<dbReference type="EMBL" id="JAGGLB010000018">
    <property type="protein sequence ID" value="MBP1993378.1"/>
    <property type="molecule type" value="Genomic_DNA"/>
</dbReference>
<dbReference type="Pfam" id="PF08892">
    <property type="entry name" value="YqcI_YcgG"/>
    <property type="match status" value="1"/>
</dbReference>
<sequence length="248" mass="28798">MSELYAKSWLDQHEAELSAWQMEAFKDFKAMINDEGNMYPCIPGRHGFLSDNLRFGFVGDPEALTTPLELAALLKQYGQCSRETGKYASLVVFSQAPPALAGPYTVQDYEQIFWTLLNRISQHDEKEWPQHISTDPAHASWEFCFDGHPYFTFCATPAHTARKSRHFSTFLLAFQPRWVFEEINDSTVFGRKMKQAIRSRLVEYDGIPAHPSLNWYGQKDNLEWKQYFLRDDQEAPSRCPFSRIHSLK</sequence>
<evidence type="ECO:0000313" key="2">
    <source>
        <dbReference type="Proteomes" id="UP001519287"/>
    </source>
</evidence>
<keyword evidence="2" id="KW-1185">Reference proteome</keyword>
<reference evidence="1 2" key="1">
    <citation type="submission" date="2021-03" db="EMBL/GenBank/DDBJ databases">
        <title>Genomic Encyclopedia of Type Strains, Phase IV (KMG-IV): sequencing the most valuable type-strain genomes for metagenomic binning, comparative biology and taxonomic classification.</title>
        <authorList>
            <person name="Goeker M."/>
        </authorList>
    </citation>
    <scope>NUCLEOTIDE SEQUENCE [LARGE SCALE GENOMIC DNA]</scope>
    <source>
        <strain evidence="1 2">DSM 26048</strain>
    </source>
</reference>
<dbReference type="PANTHER" id="PTHR40045">
    <property type="entry name" value="YCGG FAMILY PROTEIN"/>
    <property type="match status" value="1"/>
</dbReference>
<dbReference type="PANTHER" id="PTHR40045:SF1">
    <property type="entry name" value="YQCI_YCGG FAMILY PROTEIN"/>
    <property type="match status" value="1"/>
</dbReference>
<dbReference type="Proteomes" id="UP001519287">
    <property type="component" value="Unassembled WGS sequence"/>
</dbReference>
<accession>A0ABS4J0L4</accession>
<protein>
    <submittedName>
        <fullName evidence="1">FPC/CPF motif-containing protein YcgG</fullName>
    </submittedName>
</protein>
<gene>
    <name evidence="1" type="ORF">J2Z66_004999</name>
</gene>